<name>A0A926ES86_9FIRM</name>
<dbReference type="AlphaFoldDB" id="A0A926ES86"/>
<dbReference type="Pfam" id="PF04297">
    <property type="entry name" value="UPF0122"/>
    <property type="match status" value="1"/>
</dbReference>
<protein>
    <recommendedName>
        <fullName evidence="3">UPF0122 protein H8707_11350</fullName>
    </recommendedName>
</protein>
<dbReference type="InterPro" id="IPR013324">
    <property type="entry name" value="RNA_pol_sigma_r3/r4-like"/>
</dbReference>
<dbReference type="InterPro" id="IPR054831">
    <property type="entry name" value="UPF0122_fam_protein"/>
</dbReference>
<dbReference type="PANTHER" id="PTHR40083:SF1">
    <property type="entry name" value="UPF0122 PROTEIN YLXM"/>
    <property type="match status" value="1"/>
</dbReference>
<dbReference type="InterPro" id="IPR036388">
    <property type="entry name" value="WH-like_DNA-bd_sf"/>
</dbReference>
<evidence type="ECO:0000256" key="3">
    <source>
        <dbReference type="HAMAP-Rule" id="MF_00245"/>
    </source>
</evidence>
<comment type="caution">
    <text evidence="4">The sequence shown here is derived from an EMBL/GenBank/DDBJ whole genome shotgun (WGS) entry which is preliminary data.</text>
</comment>
<evidence type="ECO:0000256" key="1">
    <source>
        <dbReference type="ARBA" id="ARBA00008720"/>
    </source>
</evidence>
<evidence type="ECO:0000313" key="4">
    <source>
        <dbReference type="EMBL" id="MBC8588813.1"/>
    </source>
</evidence>
<dbReference type="NCBIfam" id="NF045758">
    <property type="entry name" value="YlxM"/>
    <property type="match status" value="1"/>
</dbReference>
<dbReference type="EMBL" id="JACRTG010000027">
    <property type="protein sequence ID" value="MBC8588813.1"/>
    <property type="molecule type" value="Genomic_DNA"/>
</dbReference>
<evidence type="ECO:0000313" key="5">
    <source>
        <dbReference type="Proteomes" id="UP000601171"/>
    </source>
</evidence>
<dbReference type="RefSeq" id="WP_262430269.1">
    <property type="nucleotide sequence ID" value="NZ_JACRTG010000027.1"/>
</dbReference>
<dbReference type="HAMAP" id="MF_00245">
    <property type="entry name" value="UPF0122"/>
    <property type="match status" value="1"/>
</dbReference>
<dbReference type="Proteomes" id="UP000601171">
    <property type="component" value="Unassembled WGS sequence"/>
</dbReference>
<comment type="function">
    <text evidence="2 3">Might take part in the signal recognition particle (SRP) pathway. This is inferred from the conservation of its genetic proximity to ftsY/ffh. May be a regulatory protein.</text>
</comment>
<comment type="similarity">
    <text evidence="1 3">Belongs to the UPF0122 family.</text>
</comment>
<dbReference type="SUPFAM" id="SSF88659">
    <property type="entry name" value="Sigma3 and sigma4 domains of RNA polymerase sigma factors"/>
    <property type="match status" value="1"/>
</dbReference>
<accession>A0A926ES86</accession>
<dbReference type="Gene3D" id="1.10.10.10">
    <property type="entry name" value="Winged helix-like DNA-binding domain superfamily/Winged helix DNA-binding domain"/>
    <property type="match status" value="1"/>
</dbReference>
<gene>
    <name evidence="4" type="ORF">H8707_11350</name>
</gene>
<evidence type="ECO:0000256" key="2">
    <source>
        <dbReference type="ARBA" id="ARBA00024764"/>
    </source>
</evidence>
<keyword evidence="5" id="KW-1185">Reference proteome</keyword>
<dbReference type="GO" id="GO:0003677">
    <property type="term" value="F:DNA binding"/>
    <property type="evidence" value="ECO:0007669"/>
    <property type="project" value="UniProtKB-KW"/>
</dbReference>
<dbReference type="PANTHER" id="PTHR40083">
    <property type="entry name" value="UPF0122 PROTEIN CBO2450/CLC_2298"/>
    <property type="match status" value="1"/>
</dbReference>
<proteinExistence type="inferred from homology"/>
<sequence length="119" mass="13968">MEKLVEIGNLYDFYGKLLSNRQHQAIEYYYIDDLSLSEIGEELNITRQGVFDTLRRAEQKLYHYEEILGLVKKFNVNQDKIREIGEISKEIRNLSDESNLNTIGEKADKIQKIISQILD</sequence>
<dbReference type="InterPro" id="IPR007394">
    <property type="entry name" value="UPF0122"/>
</dbReference>
<reference evidence="4" key="1">
    <citation type="submission" date="2020-08" db="EMBL/GenBank/DDBJ databases">
        <title>Genome public.</title>
        <authorList>
            <person name="Liu C."/>
            <person name="Sun Q."/>
        </authorList>
    </citation>
    <scope>NUCLEOTIDE SEQUENCE</scope>
    <source>
        <strain evidence="4">BX21</strain>
    </source>
</reference>
<keyword evidence="4" id="KW-0238">DNA-binding</keyword>
<organism evidence="4 5">
    <name type="scientific">Paratissierella segnis</name>
    <dbReference type="NCBI Taxonomy" id="2763679"/>
    <lineage>
        <taxon>Bacteria</taxon>
        <taxon>Bacillati</taxon>
        <taxon>Bacillota</taxon>
        <taxon>Tissierellia</taxon>
        <taxon>Tissierellales</taxon>
        <taxon>Tissierellaceae</taxon>
        <taxon>Paratissierella</taxon>
    </lineage>
</organism>